<dbReference type="PIRSF" id="PIRSF039102">
    <property type="entry name" value="Ddl/VanB"/>
    <property type="match status" value="1"/>
</dbReference>
<feature type="active site" evidence="14">
    <location>
        <position position="23"/>
    </location>
</feature>
<comment type="pathway">
    <text evidence="13">Cell wall biogenesis; peptidoglycan biosynthesis.</text>
</comment>
<dbReference type="Gene3D" id="3.30.1490.20">
    <property type="entry name" value="ATP-grasp fold, A domain"/>
    <property type="match status" value="1"/>
</dbReference>
<comment type="similarity">
    <text evidence="3 13">Belongs to the D-alanine--D-alanine ligase family.</text>
</comment>
<evidence type="ECO:0000256" key="5">
    <source>
        <dbReference type="ARBA" id="ARBA00022490"/>
    </source>
</evidence>
<evidence type="ECO:0000256" key="10">
    <source>
        <dbReference type="ARBA" id="ARBA00022984"/>
    </source>
</evidence>
<feature type="binding site" evidence="15">
    <location>
        <position position="269"/>
    </location>
    <ligand>
        <name>Mg(2+)</name>
        <dbReference type="ChEBI" id="CHEBI:18420"/>
        <label>1</label>
    </ligand>
</feature>
<dbReference type="EC" id="6.3.2.4" evidence="4 13"/>
<dbReference type="GO" id="GO:0005524">
    <property type="term" value="F:ATP binding"/>
    <property type="evidence" value="ECO:0007669"/>
    <property type="project" value="UniProtKB-UniRule"/>
</dbReference>
<dbReference type="GO" id="GO:0008716">
    <property type="term" value="F:D-alanine-D-alanine ligase activity"/>
    <property type="evidence" value="ECO:0007669"/>
    <property type="project" value="UniProtKB-UniRule"/>
</dbReference>
<keyword evidence="5 13" id="KW-0963">Cytoplasm</keyword>
<dbReference type="GO" id="GO:0071555">
    <property type="term" value="P:cell wall organization"/>
    <property type="evidence" value="ECO:0007669"/>
    <property type="project" value="UniProtKB-KW"/>
</dbReference>
<sequence>MKTIIEKLKNYNIGVLSGGCSSERDVSLKSGNAVFNALSKLGLNVVFIDIKEESMSFLEKFPINLAFIALHGAFGEDGKIQSLLEEKKILYTGSGPEASHLAMDKIESKIKFRENNINTPGWNVVESSKNISFNKIKYPCVVKPHREGSSVGLSVVKSKEYLKSAVAKAEECSENILIEDYIDGRELTVGILGREALPIVEIIAAGGVYDFNAKYAARDTEYIPCPSLGDDVTFKIQELAKKAHLVLGCEGVSRVDIRLNSDNEPFVLEVNTIPGLTERSLLPMSAKARGIDFTELCVRILASAFNPGLIEKPRQNIGIH</sequence>
<dbReference type="PANTHER" id="PTHR23132">
    <property type="entry name" value="D-ALANINE--D-ALANINE LIGASE"/>
    <property type="match status" value="1"/>
</dbReference>
<evidence type="ECO:0000256" key="6">
    <source>
        <dbReference type="ARBA" id="ARBA00022598"/>
    </source>
</evidence>
<dbReference type="AlphaFoldDB" id="A0A0F0CR60"/>
<dbReference type="Proteomes" id="UP000033428">
    <property type="component" value="Unassembled WGS sequence"/>
</dbReference>
<keyword evidence="10 13" id="KW-0573">Peptidoglycan synthesis</keyword>
<dbReference type="PROSITE" id="PS00844">
    <property type="entry name" value="DALA_DALA_LIGASE_2"/>
    <property type="match status" value="1"/>
</dbReference>
<feature type="domain" description="ATP-grasp" evidence="17">
    <location>
        <begin position="109"/>
        <end position="302"/>
    </location>
</feature>
<keyword evidence="15" id="KW-0464">Manganese</keyword>
<dbReference type="InterPro" id="IPR013815">
    <property type="entry name" value="ATP_grasp_subdomain_1"/>
</dbReference>
<keyword evidence="9 13" id="KW-0133">Cell shape</keyword>
<dbReference type="InterPro" id="IPR000291">
    <property type="entry name" value="D-Ala_lig_Van_CS"/>
</dbReference>
<dbReference type="Gene3D" id="3.30.470.20">
    <property type="entry name" value="ATP-grasp fold, B domain"/>
    <property type="match status" value="1"/>
</dbReference>
<dbReference type="SUPFAM" id="SSF52440">
    <property type="entry name" value="PreATP-grasp domain"/>
    <property type="match status" value="1"/>
</dbReference>
<keyword evidence="6 13" id="KW-0436">Ligase</keyword>
<organism evidence="19 20">
    <name type="scientific">Candidatus Omnitrophus magneticus</name>
    <dbReference type="NCBI Taxonomy" id="1609969"/>
    <lineage>
        <taxon>Bacteria</taxon>
        <taxon>Pseudomonadati</taxon>
        <taxon>Candidatus Omnitrophota</taxon>
        <taxon>Candidatus Omnitrophus</taxon>
    </lineage>
</organism>
<keyword evidence="15" id="KW-0479">Metal-binding</keyword>
<comment type="cofactor">
    <cofactor evidence="15">
        <name>Mg(2+)</name>
        <dbReference type="ChEBI" id="CHEBI:18420"/>
    </cofactor>
    <cofactor evidence="15">
        <name>Mn(2+)</name>
        <dbReference type="ChEBI" id="CHEBI:29035"/>
    </cofactor>
    <text evidence="15">Binds 2 magnesium or manganese ions per subunit.</text>
</comment>
<comment type="subcellular location">
    <subcellularLocation>
        <location evidence="2 13">Cytoplasm</location>
    </subcellularLocation>
</comment>
<dbReference type="InterPro" id="IPR011761">
    <property type="entry name" value="ATP-grasp"/>
</dbReference>
<dbReference type="GO" id="GO:0046872">
    <property type="term" value="F:metal ion binding"/>
    <property type="evidence" value="ECO:0007669"/>
    <property type="project" value="UniProtKB-KW"/>
</dbReference>
<dbReference type="PROSITE" id="PS50975">
    <property type="entry name" value="ATP_GRASP"/>
    <property type="match status" value="1"/>
</dbReference>
<dbReference type="InterPro" id="IPR011095">
    <property type="entry name" value="Dala_Dala_lig_C"/>
</dbReference>
<comment type="catalytic activity">
    <reaction evidence="12 13">
        <text>2 D-alanine + ATP = D-alanyl-D-alanine + ADP + phosphate + H(+)</text>
        <dbReference type="Rhea" id="RHEA:11224"/>
        <dbReference type="ChEBI" id="CHEBI:15378"/>
        <dbReference type="ChEBI" id="CHEBI:30616"/>
        <dbReference type="ChEBI" id="CHEBI:43474"/>
        <dbReference type="ChEBI" id="CHEBI:57416"/>
        <dbReference type="ChEBI" id="CHEBI:57822"/>
        <dbReference type="ChEBI" id="CHEBI:456216"/>
        <dbReference type="EC" id="6.3.2.4"/>
    </reaction>
</comment>
<evidence type="ECO:0000256" key="9">
    <source>
        <dbReference type="ARBA" id="ARBA00022960"/>
    </source>
</evidence>
<evidence type="ECO:0000313" key="20">
    <source>
        <dbReference type="Proteomes" id="UP000033428"/>
    </source>
</evidence>
<dbReference type="GO" id="GO:0005737">
    <property type="term" value="C:cytoplasm"/>
    <property type="evidence" value="ECO:0007669"/>
    <property type="project" value="UniProtKB-SubCell"/>
</dbReference>
<proteinExistence type="inferred from homology"/>
<keyword evidence="8 16" id="KW-0067">ATP-binding</keyword>
<dbReference type="EMBL" id="JYNY01000070">
    <property type="protein sequence ID" value="KJJ85808.1"/>
    <property type="molecule type" value="Genomic_DNA"/>
</dbReference>
<feature type="active site" evidence="14">
    <location>
        <position position="149"/>
    </location>
</feature>
<dbReference type="Pfam" id="PF07478">
    <property type="entry name" value="Dala_Dala_lig_C"/>
    <property type="match status" value="1"/>
</dbReference>
<dbReference type="PROSITE" id="PS00843">
    <property type="entry name" value="DALA_DALA_LIGASE_1"/>
    <property type="match status" value="1"/>
</dbReference>
<dbReference type="EMBL" id="JYNY01000113">
    <property type="protein sequence ID" value="KJJ85612.1"/>
    <property type="molecule type" value="Genomic_DNA"/>
</dbReference>
<evidence type="ECO:0000256" key="1">
    <source>
        <dbReference type="ARBA" id="ARBA00001936"/>
    </source>
</evidence>
<evidence type="ECO:0000259" key="17">
    <source>
        <dbReference type="PROSITE" id="PS50975"/>
    </source>
</evidence>
<evidence type="ECO:0000256" key="13">
    <source>
        <dbReference type="HAMAP-Rule" id="MF_00047"/>
    </source>
</evidence>
<comment type="cofactor">
    <cofactor evidence="1">
        <name>Mn(2+)</name>
        <dbReference type="ChEBI" id="CHEBI:29035"/>
    </cofactor>
</comment>
<reference evidence="19 20" key="1">
    <citation type="submission" date="2015-02" db="EMBL/GenBank/DDBJ databases">
        <title>Single-cell genomics of uncultivated deep-branching MTB reveals a conserved set of magnetosome genes.</title>
        <authorList>
            <person name="Kolinko S."/>
            <person name="Richter M."/>
            <person name="Glockner F.O."/>
            <person name="Brachmann A."/>
            <person name="Schuler D."/>
        </authorList>
    </citation>
    <scope>NUCLEOTIDE SEQUENCE [LARGE SCALE GENOMIC DNA]</scope>
    <source>
        <strain evidence="19">SKK-01</strain>
    </source>
</reference>
<comment type="function">
    <text evidence="13">Cell wall formation.</text>
</comment>
<dbReference type="NCBIfam" id="TIGR01205">
    <property type="entry name" value="D_ala_D_alaTIGR"/>
    <property type="match status" value="1"/>
</dbReference>
<keyword evidence="15" id="KW-0460">Magnesium</keyword>
<dbReference type="PROSITE" id="PS51257">
    <property type="entry name" value="PROKAR_LIPOPROTEIN"/>
    <property type="match status" value="1"/>
</dbReference>
<evidence type="ECO:0000313" key="18">
    <source>
        <dbReference type="EMBL" id="KJJ85612.1"/>
    </source>
</evidence>
<evidence type="ECO:0000313" key="19">
    <source>
        <dbReference type="EMBL" id="KJJ85808.1"/>
    </source>
</evidence>
<dbReference type="PANTHER" id="PTHR23132:SF23">
    <property type="entry name" value="D-ALANINE--D-ALANINE LIGASE B"/>
    <property type="match status" value="1"/>
</dbReference>
<evidence type="ECO:0000256" key="12">
    <source>
        <dbReference type="ARBA" id="ARBA00047614"/>
    </source>
</evidence>
<dbReference type="GO" id="GO:0009252">
    <property type="term" value="P:peptidoglycan biosynthetic process"/>
    <property type="evidence" value="ECO:0007669"/>
    <property type="project" value="UniProtKB-UniRule"/>
</dbReference>
<evidence type="ECO:0000256" key="15">
    <source>
        <dbReference type="PIRSR" id="PIRSR039102-3"/>
    </source>
</evidence>
<feature type="active site" evidence="14">
    <location>
        <position position="280"/>
    </location>
</feature>
<evidence type="ECO:0000256" key="4">
    <source>
        <dbReference type="ARBA" id="ARBA00012216"/>
    </source>
</evidence>
<protein>
    <recommendedName>
        <fullName evidence="4 13">D-alanine--D-alanine ligase</fullName>
        <ecNumber evidence="4 13">6.3.2.4</ecNumber>
    </recommendedName>
    <alternativeName>
        <fullName evidence="13">D-Ala-D-Ala ligase</fullName>
    </alternativeName>
    <alternativeName>
        <fullName evidence="13">D-alanylalanine synthetase</fullName>
    </alternativeName>
</protein>
<dbReference type="Gene3D" id="3.40.50.20">
    <property type="match status" value="1"/>
</dbReference>
<dbReference type="GO" id="GO:0008360">
    <property type="term" value="P:regulation of cell shape"/>
    <property type="evidence" value="ECO:0007669"/>
    <property type="project" value="UniProtKB-KW"/>
</dbReference>
<evidence type="ECO:0000256" key="16">
    <source>
        <dbReference type="PROSITE-ProRule" id="PRU00409"/>
    </source>
</evidence>
<keyword evidence="7 16" id="KW-0547">Nucleotide-binding</keyword>
<dbReference type="HAMAP" id="MF_00047">
    <property type="entry name" value="Dala_Dala_lig"/>
    <property type="match status" value="1"/>
</dbReference>
<dbReference type="NCBIfam" id="NF002378">
    <property type="entry name" value="PRK01372.1"/>
    <property type="match status" value="1"/>
</dbReference>
<evidence type="ECO:0000256" key="7">
    <source>
        <dbReference type="ARBA" id="ARBA00022741"/>
    </source>
</evidence>
<evidence type="ECO:0000256" key="8">
    <source>
        <dbReference type="ARBA" id="ARBA00022840"/>
    </source>
</evidence>
<comment type="caution">
    <text evidence="19">The sequence shown here is derived from an EMBL/GenBank/DDBJ whole genome shotgun (WGS) entry which is preliminary data.</text>
</comment>
<dbReference type="UniPathway" id="UPA00219"/>
<evidence type="ECO:0000256" key="14">
    <source>
        <dbReference type="PIRSR" id="PIRSR039102-1"/>
    </source>
</evidence>
<feature type="binding site" evidence="15">
    <location>
        <position position="271"/>
    </location>
    <ligand>
        <name>Mg(2+)</name>
        <dbReference type="ChEBI" id="CHEBI:18420"/>
        <label>2</label>
    </ligand>
</feature>
<dbReference type="InterPro" id="IPR005905">
    <property type="entry name" value="D_ala_D_ala"/>
</dbReference>
<dbReference type="PATRIC" id="fig|1609969.3.peg.362"/>
<name>A0A0F0CR60_9BACT</name>
<evidence type="ECO:0000256" key="3">
    <source>
        <dbReference type="ARBA" id="ARBA00010871"/>
    </source>
</evidence>
<accession>A0A0F0CR60</accession>
<keyword evidence="20" id="KW-1185">Reference proteome</keyword>
<dbReference type="SUPFAM" id="SSF56059">
    <property type="entry name" value="Glutathione synthetase ATP-binding domain-like"/>
    <property type="match status" value="1"/>
</dbReference>
<evidence type="ECO:0000256" key="2">
    <source>
        <dbReference type="ARBA" id="ARBA00004496"/>
    </source>
</evidence>
<keyword evidence="11 13" id="KW-0961">Cell wall biogenesis/degradation</keyword>
<feature type="binding site" evidence="15">
    <location>
        <position position="269"/>
    </location>
    <ligand>
        <name>Mg(2+)</name>
        <dbReference type="ChEBI" id="CHEBI:18420"/>
        <label>2</label>
    </ligand>
</feature>
<evidence type="ECO:0000256" key="11">
    <source>
        <dbReference type="ARBA" id="ARBA00023316"/>
    </source>
</evidence>
<feature type="binding site" evidence="15">
    <location>
        <position position="256"/>
    </location>
    <ligand>
        <name>Mg(2+)</name>
        <dbReference type="ChEBI" id="CHEBI:18420"/>
        <label>1</label>
    </ligand>
</feature>
<gene>
    <name evidence="13" type="primary">ddl</name>
    <name evidence="19" type="ORF">OMAG_000326</name>
    <name evidence="18" type="ORF">OMAG_000517</name>
</gene>
<dbReference type="InterPro" id="IPR016185">
    <property type="entry name" value="PreATP-grasp_dom_sf"/>
</dbReference>